<comment type="subcellular location">
    <subcellularLocation>
        <location evidence="1">Membrane</location>
        <topology evidence="1">Multi-pass membrane protein</topology>
    </subcellularLocation>
</comment>
<keyword evidence="8" id="KW-0472">Membrane</keyword>
<feature type="non-terminal residue" evidence="12">
    <location>
        <position position="1"/>
    </location>
</feature>
<organism evidence="12 13">
    <name type="scientific">Paralvinella palmiformis</name>
    <dbReference type="NCBI Taxonomy" id="53620"/>
    <lineage>
        <taxon>Eukaryota</taxon>
        <taxon>Metazoa</taxon>
        <taxon>Spiralia</taxon>
        <taxon>Lophotrochozoa</taxon>
        <taxon>Annelida</taxon>
        <taxon>Polychaeta</taxon>
        <taxon>Sedentaria</taxon>
        <taxon>Canalipalpata</taxon>
        <taxon>Terebellida</taxon>
        <taxon>Terebelliformia</taxon>
        <taxon>Alvinellidae</taxon>
        <taxon>Paralvinella</taxon>
    </lineage>
</organism>
<dbReference type="Gene3D" id="2.60.470.10">
    <property type="entry name" value="Acid-sensing ion channels like domains"/>
    <property type="match status" value="1"/>
</dbReference>
<comment type="caution">
    <text evidence="12">The sequence shown here is derived from an EMBL/GenBank/DDBJ whole genome shotgun (WGS) entry which is preliminary data.</text>
</comment>
<dbReference type="Pfam" id="PF00858">
    <property type="entry name" value="ASC"/>
    <property type="match status" value="2"/>
</dbReference>
<name>A0AAD9NGN0_9ANNE</name>
<comment type="similarity">
    <text evidence="11">Belongs to the amiloride-sensitive sodium channel (TC 1.A.6) family.</text>
</comment>
<evidence type="ECO:0000256" key="6">
    <source>
        <dbReference type="ARBA" id="ARBA00023053"/>
    </source>
</evidence>
<keyword evidence="13" id="KW-1185">Reference proteome</keyword>
<keyword evidence="6" id="KW-0915">Sodium</keyword>
<dbReference type="Proteomes" id="UP001208570">
    <property type="component" value="Unassembled WGS sequence"/>
</dbReference>
<evidence type="ECO:0000256" key="1">
    <source>
        <dbReference type="ARBA" id="ARBA00004141"/>
    </source>
</evidence>
<dbReference type="AlphaFoldDB" id="A0AAD9NGN0"/>
<evidence type="ECO:0000256" key="7">
    <source>
        <dbReference type="ARBA" id="ARBA00023065"/>
    </source>
</evidence>
<dbReference type="EMBL" id="JAODUP010000026">
    <property type="protein sequence ID" value="KAK2167591.1"/>
    <property type="molecule type" value="Genomic_DNA"/>
</dbReference>
<keyword evidence="4 11" id="KW-0812">Transmembrane</keyword>
<evidence type="ECO:0000256" key="4">
    <source>
        <dbReference type="ARBA" id="ARBA00022692"/>
    </source>
</evidence>
<evidence type="ECO:0000256" key="8">
    <source>
        <dbReference type="ARBA" id="ARBA00023136"/>
    </source>
</evidence>
<dbReference type="InterPro" id="IPR001873">
    <property type="entry name" value="ENaC"/>
</dbReference>
<evidence type="ECO:0000256" key="5">
    <source>
        <dbReference type="ARBA" id="ARBA00022989"/>
    </source>
</evidence>
<sequence length="143" mass="16368">MDASVSTGLTLMIYIEKHEYIEGLTQGEGMRVVIHPYNTMPFVTENGVAVSPGQETFIGMRMYCYNYDLDISHNTWILLTINFFSSTIKYDLEISHNTWPDTSFWFEQFISDFGGTIGLWVGASFITGIELLEFLFQLIIYCG</sequence>
<keyword evidence="3 11" id="KW-0894">Sodium channel</keyword>
<dbReference type="PANTHER" id="PTHR11690">
    <property type="entry name" value="AMILORIDE-SENSITIVE SODIUM CHANNEL-RELATED"/>
    <property type="match status" value="1"/>
</dbReference>
<reference evidence="12" key="1">
    <citation type="journal article" date="2023" name="Mol. Biol. Evol.">
        <title>Third-Generation Sequencing Reveals the Adaptive Role of the Epigenome in Three Deep-Sea Polychaetes.</title>
        <authorList>
            <person name="Perez M."/>
            <person name="Aroh O."/>
            <person name="Sun Y."/>
            <person name="Lan Y."/>
            <person name="Juniper S.K."/>
            <person name="Young C.R."/>
            <person name="Angers B."/>
            <person name="Qian P.Y."/>
        </authorList>
    </citation>
    <scope>NUCLEOTIDE SEQUENCE</scope>
    <source>
        <strain evidence="12">P08H-3</strain>
    </source>
</reference>
<evidence type="ECO:0000256" key="11">
    <source>
        <dbReference type="RuleBase" id="RU000679"/>
    </source>
</evidence>
<dbReference type="GO" id="GO:0015280">
    <property type="term" value="F:ligand-gated sodium channel activity"/>
    <property type="evidence" value="ECO:0007669"/>
    <property type="project" value="TreeGrafter"/>
</dbReference>
<dbReference type="PRINTS" id="PR01078">
    <property type="entry name" value="AMINACHANNEL"/>
</dbReference>
<accession>A0AAD9NGN0</accession>
<evidence type="ECO:0000256" key="10">
    <source>
        <dbReference type="ARBA" id="ARBA00023303"/>
    </source>
</evidence>
<evidence type="ECO:0000313" key="12">
    <source>
        <dbReference type="EMBL" id="KAK2167591.1"/>
    </source>
</evidence>
<evidence type="ECO:0000256" key="9">
    <source>
        <dbReference type="ARBA" id="ARBA00023201"/>
    </source>
</evidence>
<keyword evidence="10 11" id="KW-0407">Ion channel</keyword>
<proteinExistence type="inferred from homology"/>
<protein>
    <submittedName>
        <fullName evidence="12">Uncharacterized protein</fullName>
    </submittedName>
</protein>
<keyword evidence="9 11" id="KW-0739">Sodium transport</keyword>
<keyword evidence="2 11" id="KW-0813">Transport</keyword>
<keyword evidence="5" id="KW-1133">Transmembrane helix</keyword>
<dbReference type="GO" id="GO:0005886">
    <property type="term" value="C:plasma membrane"/>
    <property type="evidence" value="ECO:0007669"/>
    <property type="project" value="TreeGrafter"/>
</dbReference>
<keyword evidence="7 11" id="KW-0406">Ion transport</keyword>
<evidence type="ECO:0000313" key="13">
    <source>
        <dbReference type="Proteomes" id="UP001208570"/>
    </source>
</evidence>
<evidence type="ECO:0000256" key="2">
    <source>
        <dbReference type="ARBA" id="ARBA00022448"/>
    </source>
</evidence>
<evidence type="ECO:0000256" key="3">
    <source>
        <dbReference type="ARBA" id="ARBA00022461"/>
    </source>
</evidence>
<dbReference type="PANTHER" id="PTHR11690:SF248">
    <property type="entry name" value="PICKPOCKET 17, ISOFORM A"/>
    <property type="match status" value="1"/>
</dbReference>
<gene>
    <name evidence="12" type="ORF">LSH36_26g10055</name>
</gene>